<feature type="domain" description="DUF3502" evidence="2">
    <location>
        <begin position="413"/>
        <end position="480"/>
    </location>
</feature>
<reference evidence="3 4" key="1">
    <citation type="submission" date="2019-01" db="EMBL/GenBank/DDBJ databases">
        <title>Bacillus sp. M5HDSG1-1, whole genome shotgun sequence.</title>
        <authorList>
            <person name="Tuo L."/>
        </authorList>
    </citation>
    <scope>NUCLEOTIDE SEQUENCE [LARGE SCALE GENOMIC DNA]</scope>
    <source>
        <strain evidence="3 4">M5HDSG1-1</strain>
    </source>
</reference>
<accession>A0A3S2U8T8</accession>
<evidence type="ECO:0000313" key="3">
    <source>
        <dbReference type="EMBL" id="RVT60211.1"/>
    </source>
</evidence>
<keyword evidence="1" id="KW-0732">Signal</keyword>
<feature type="signal peptide" evidence="1">
    <location>
        <begin position="1"/>
        <end position="21"/>
    </location>
</feature>
<dbReference type="PANTHER" id="PTHR43649:SF17">
    <property type="entry name" value="ABC TRANSPORTER SOLUTE BINDING PROTEIN-SUGAR TRANSPORT"/>
    <property type="match status" value="1"/>
</dbReference>
<dbReference type="Gene3D" id="3.40.190.10">
    <property type="entry name" value="Periplasmic binding protein-like II"/>
    <property type="match status" value="1"/>
</dbReference>
<sequence>MKKRRLSLILSAFLAVGTLLSACSKESATQSGNGSENQPYEIKWYTLGTPQKDTEKVFEEVNKYTKEKINATVKMTQIDWGDWDQKSQVMINSGEEFDIIFTFGNNYVQNAQKGAFLAIDDLLEKEGKALKDLINPVLLEGNMVDGKLYGIPANKEVAKQNVYTFNKRLVDKYKFDLSKVKTLQDLEPMLKIIKENESAITPIATFMAPVRYDIVFNGEMPFAFPFEGETDKVINHFETDDAMKQFKTMHEYYKAGYLKEDAAVSKENWPMDVENWFVRMGYYQPYAELLWSREAEYEVVSIPAEPAAIVNDSVSGSIQAISATSKNPQKAMEFLTLLNTDPYLRNLIDKGIEGTHYTKNEDGTIEDLPARIEGYNIPSYTLGNNYILDLYKGDPKDKWDKFVEFNDSAVRGPSLGFKFTSDPVRSELAAITNITKEFYPAIATGSVDPEKYLPKFNKKLKEAGVDKVLTEIQKQFDEWKSTQK</sequence>
<evidence type="ECO:0000259" key="2">
    <source>
        <dbReference type="Pfam" id="PF12010"/>
    </source>
</evidence>
<protein>
    <submittedName>
        <fullName evidence="3">Extracellular solute-binding protein</fullName>
    </submittedName>
</protein>
<dbReference type="Pfam" id="PF12010">
    <property type="entry name" value="DUF3502"/>
    <property type="match status" value="1"/>
</dbReference>
<organism evidence="3 4">
    <name type="scientific">Niallia taxi</name>
    <dbReference type="NCBI Taxonomy" id="2499688"/>
    <lineage>
        <taxon>Bacteria</taxon>
        <taxon>Bacillati</taxon>
        <taxon>Bacillota</taxon>
        <taxon>Bacilli</taxon>
        <taxon>Bacillales</taxon>
        <taxon>Bacillaceae</taxon>
        <taxon>Niallia</taxon>
    </lineage>
</organism>
<dbReference type="InterPro" id="IPR022627">
    <property type="entry name" value="DUF3502"/>
</dbReference>
<proteinExistence type="predicted"/>
<evidence type="ECO:0000313" key="4">
    <source>
        <dbReference type="Proteomes" id="UP000288024"/>
    </source>
</evidence>
<dbReference type="InterPro" id="IPR006059">
    <property type="entry name" value="SBP"/>
</dbReference>
<gene>
    <name evidence="3" type="ORF">EM808_17355</name>
</gene>
<keyword evidence="4" id="KW-1185">Reference proteome</keyword>
<dbReference type="RefSeq" id="WP_127739463.1">
    <property type="nucleotide sequence ID" value="NZ_CP196003.1"/>
</dbReference>
<feature type="chain" id="PRO_5038516623" evidence="1">
    <location>
        <begin position="22"/>
        <end position="484"/>
    </location>
</feature>
<comment type="caution">
    <text evidence="3">The sequence shown here is derived from an EMBL/GenBank/DDBJ whole genome shotgun (WGS) entry which is preliminary data.</text>
</comment>
<dbReference type="SUPFAM" id="SSF53850">
    <property type="entry name" value="Periplasmic binding protein-like II"/>
    <property type="match status" value="1"/>
</dbReference>
<dbReference type="EMBL" id="RZTZ01000007">
    <property type="protein sequence ID" value="RVT60211.1"/>
    <property type="molecule type" value="Genomic_DNA"/>
</dbReference>
<evidence type="ECO:0000256" key="1">
    <source>
        <dbReference type="SAM" id="SignalP"/>
    </source>
</evidence>
<dbReference type="AlphaFoldDB" id="A0A3S2U8T8"/>
<dbReference type="PANTHER" id="PTHR43649">
    <property type="entry name" value="ARABINOSE-BINDING PROTEIN-RELATED"/>
    <property type="match status" value="1"/>
</dbReference>
<dbReference type="PROSITE" id="PS51257">
    <property type="entry name" value="PROKAR_LIPOPROTEIN"/>
    <property type="match status" value="1"/>
</dbReference>
<dbReference type="InterPro" id="IPR050490">
    <property type="entry name" value="Bact_solute-bd_prot1"/>
</dbReference>
<dbReference type="Pfam" id="PF01547">
    <property type="entry name" value="SBP_bac_1"/>
    <property type="match status" value="1"/>
</dbReference>
<name>A0A3S2U8T8_9BACI</name>
<dbReference type="Proteomes" id="UP000288024">
    <property type="component" value="Unassembled WGS sequence"/>
</dbReference>